<dbReference type="InterPro" id="IPR058240">
    <property type="entry name" value="rSAM_sf"/>
</dbReference>
<keyword evidence="2" id="KW-0004">4Fe-4S</keyword>
<keyword evidence="4" id="KW-0479">Metal-binding</keyword>
<proteinExistence type="predicted"/>
<dbReference type="NCBIfam" id="TIGR02495">
    <property type="entry name" value="NrdG2"/>
    <property type="match status" value="1"/>
</dbReference>
<evidence type="ECO:0000256" key="1">
    <source>
        <dbReference type="ARBA" id="ARBA00001966"/>
    </source>
</evidence>
<dbReference type="SFLD" id="SFLDG01094">
    <property type="entry name" value="Uncharacterised_Radical_SAM_Su"/>
    <property type="match status" value="1"/>
</dbReference>
<dbReference type="InterPro" id="IPR012840">
    <property type="entry name" value="NrdG2"/>
</dbReference>
<evidence type="ECO:0000256" key="4">
    <source>
        <dbReference type="ARBA" id="ARBA00022723"/>
    </source>
</evidence>
<evidence type="ECO:0000313" key="8">
    <source>
        <dbReference type="EMBL" id="VAW40293.1"/>
    </source>
</evidence>
<dbReference type="PROSITE" id="PS51918">
    <property type="entry name" value="RADICAL_SAM"/>
    <property type="match status" value="1"/>
</dbReference>
<protein>
    <submittedName>
        <fullName evidence="8">Ribonucleotide reductase of class III (Anaerobic), activating protein</fullName>
        <ecNumber evidence="8">1.97.1.4</ecNumber>
    </submittedName>
</protein>
<dbReference type="InterPro" id="IPR034457">
    <property type="entry name" value="Organic_radical-activating"/>
</dbReference>
<dbReference type="InterPro" id="IPR013785">
    <property type="entry name" value="Aldolase_TIM"/>
</dbReference>
<keyword evidence="3" id="KW-0949">S-adenosyl-L-methionine</keyword>
<evidence type="ECO:0000256" key="3">
    <source>
        <dbReference type="ARBA" id="ARBA00022691"/>
    </source>
</evidence>
<feature type="domain" description="Radical SAM core" evidence="7">
    <location>
        <begin position="13"/>
        <end position="204"/>
    </location>
</feature>
<evidence type="ECO:0000256" key="6">
    <source>
        <dbReference type="ARBA" id="ARBA00023014"/>
    </source>
</evidence>
<comment type="cofactor">
    <cofactor evidence="1">
        <name>[4Fe-4S] cluster</name>
        <dbReference type="ChEBI" id="CHEBI:49883"/>
    </cofactor>
</comment>
<dbReference type="AlphaFoldDB" id="A0A3B0VJ04"/>
<keyword evidence="5" id="KW-0408">Iron</keyword>
<keyword evidence="8" id="KW-0560">Oxidoreductase</keyword>
<dbReference type="CDD" id="cd01335">
    <property type="entry name" value="Radical_SAM"/>
    <property type="match status" value="1"/>
</dbReference>
<accession>A0A3B0VJ04</accession>
<dbReference type="GO" id="GO:0051539">
    <property type="term" value="F:4 iron, 4 sulfur cluster binding"/>
    <property type="evidence" value="ECO:0007669"/>
    <property type="project" value="UniProtKB-KW"/>
</dbReference>
<sequence>MVIGGLQRCSFSDYPGRTAAVLFTQGCNFRCPFCHNGSLLSVKEAAGYEEGEILDFLKLRRGRLGGVVVSGGEPTEHKDLPRFIARLKALDFEVKLDTNGSRPQMVKLLLKEGLVDYVAMDIKAPLNKYDTLCGVRVDTEAICRSIALIAAGGVAHHFRTTYVKSMLTASDLLELRALVPPGSKHITQPFVAEKAWRPELRSGR</sequence>
<dbReference type="EC" id="1.97.1.4" evidence="8"/>
<name>A0A3B0VJ04_9ZZZZ</name>
<evidence type="ECO:0000259" key="7">
    <source>
        <dbReference type="PROSITE" id="PS51918"/>
    </source>
</evidence>
<dbReference type="SFLD" id="SFLDS00029">
    <property type="entry name" value="Radical_SAM"/>
    <property type="match status" value="1"/>
</dbReference>
<dbReference type="Gene3D" id="3.20.20.70">
    <property type="entry name" value="Aldolase class I"/>
    <property type="match status" value="1"/>
</dbReference>
<gene>
    <name evidence="8" type="ORF">MNBD_DELTA03-998</name>
</gene>
<dbReference type="SUPFAM" id="SSF102114">
    <property type="entry name" value="Radical SAM enzymes"/>
    <property type="match status" value="1"/>
</dbReference>
<dbReference type="Pfam" id="PF04055">
    <property type="entry name" value="Radical_SAM"/>
    <property type="match status" value="1"/>
</dbReference>
<dbReference type="InterPro" id="IPR007197">
    <property type="entry name" value="rSAM"/>
</dbReference>
<organism evidence="8">
    <name type="scientific">hydrothermal vent metagenome</name>
    <dbReference type="NCBI Taxonomy" id="652676"/>
    <lineage>
        <taxon>unclassified sequences</taxon>
        <taxon>metagenomes</taxon>
        <taxon>ecological metagenomes</taxon>
    </lineage>
</organism>
<evidence type="ECO:0000256" key="2">
    <source>
        <dbReference type="ARBA" id="ARBA00022485"/>
    </source>
</evidence>
<reference evidence="8" key="1">
    <citation type="submission" date="2018-06" db="EMBL/GenBank/DDBJ databases">
        <authorList>
            <person name="Zhirakovskaya E."/>
        </authorList>
    </citation>
    <scope>NUCLEOTIDE SEQUENCE</scope>
</reference>
<dbReference type="EMBL" id="UOEX01000327">
    <property type="protein sequence ID" value="VAW40293.1"/>
    <property type="molecule type" value="Genomic_DNA"/>
</dbReference>
<keyword evidence="6" id="KW-0411">Iron-sulfur</keyword>
<dbReference type="PANTHER" id="PTHR30352">
    <property type="entry name" value="PYRUVATE FORMATE-LYASE-ACTIVATING ENZYME"/>
    <property type="match status" value="1"/>
</dbReference>
<dbReference type="PANTHER" id="PTHR30352:SF13">
    <property type="entry name" value="GLYCYL-RADICAL ENZYME ACTIVATING ENZYME YJJW-RELATED"/>
    <property type="match status" value="1"/>
</dbReference>
<evidence type="ECO:0000256" key="5">
    <source>
        <dbReference type="ARBA" id="ARBA00023004"/>
    </source>
</evidence>
<dbReference type="GO" id="GO:0046872">
    <property type="term" value="F:metal ion binding"/>
    <property type="evidence" value="ECO:0007669"/>
    <property type="project" value="UniProtKB-KW"/>
</dbReference>
<dbReference type="GO" id="GO:0043365">
    <property type="term" value="F:[formate-C-acetyltransferase]-activating enzyme activity"/>
    <property type="evidence" value="ECO:0007669"/>
    <property type="project" value="UniProtKB-EC"/>
</dbReference>